<sequence length="150" mass="17312">MRHPRLSPRLSTALRLFIREAHLLPSFTRAQCSEPRRGYERIRYAAPAPQPEALLSTALRPLLREAHLLPSLPAPSAANRVVAYERIRYAAPAPQPRRCQPRYGSLLREAHTPVVTRAQCSRTESWRMKESDMRHPRLSPRRCQRVTALY</sequence>
<name>A0A9P0VV18_ACAOB</name>
<evidence type="ECO:0000313" key="1">
    <source>
        <dbReference type="EMBL" id="CAH2021385.1"/>
    </source>
</evidence>
<comment type="caution">
    <text evidence="1">The sequence shown here is derived from an EMBL/GenBank/DDBJ whole genome shotgun (WGS) entry which is preliminary data.</text>
</comment>
<accession>A0A9P0VV18</accession>
<gene>
    <name evidence="1" type="ORF">ACAOBT_LOCUS38515</name>
</gene>
<protein>
    <submittedName>
        <fullName evidence="1">Uncharacterized protein</fullName>
    </submittedName>
</protein>
<keyword evidence="2" id="KW-1185">Reference proteome</keyword>
<evidence type="ECO:0000313" key="2">
    <source>
        <dbReference type="Proteomes" id="UP001152888"/>
    </source>
</evidence>
<dbReference type="EMBL" id="CAKOFQ010012222">
    <property type="protein sequence ID" value="CAH2021385.1"/>
    <property type="molecule type" value="Genomic_DNA"/>
</dbReference>
<proteinExistence type="predicted"/>
<organism evidence="1 2">
    <name type="scientific">Acanthoscelides obtectus</name>
    <name type="common">Bean weevil</name>
    <name type="synonym">Bruchus obtectus</name>
    <dbReference type="NCBI Taxonomy" id="200917"/>
    <lineage>
        <taxon>Eukaryota</taxon>
        <taxon>Metazoa</taxon>
        <taxon>Ecdysozoa</taxon>
        <taxon>Arthropoda</taxon>
        <taxon>Hexapoda</taxon>
        <taxon>Insecta</taxon>
        <taxon>Pterygota</taxon>
        <taxon>Neoptera</taxon>
        <taxon>Endopterygota</taxon>
        <taxon>Coleoptera</taxon>
        <taxon>Polyphaga</taxon>
        <taxon>Cucujiformia</taxon>
        <taxon>Chrysomeloidea</taxon>
        <taxon>Chrysomelidae</taxon>
        <taxon>Bruchinae</taxon>
        <taxon>Bruchini</taxon>
        <taxon>Acanthoscelides</taxon>
    </lineage>
</organism>
<dbReference type="Proteomes" id="UP001152888">
    <property type="component" value="Unassembled WGS sequence"/>
</dbReference>
<reference evidence="1" key="1">
    <citation type="submission" date="2022-03" db="EMBL/GenBank/DDBJ databases">
        <authorList>
            <person name="Sayadi A."/>
        </authorList>
    </citation>
    <scope>NUCLEOTIDE SEQUENCE</scope>
</reference>
<dbReference type="AlphaFoldDB" id="A0A9P0VV18"/>